<gene>
    <name evidence="2" type="ORF">BKA16_002643</name>
</gene>
<dbReference type="RefSeq" id="WP_183371071.1">
    <property type="nucleotide sequence ID" value="NZ_BAABHL010000003.1"/>
</dbReference>
<accession>A0A840EWX5</accession>
<feature type="transmembrane region" description="Helical" evidence="1">
    <location>
        <begin position="59"/>
        <end position="81"/>
    </location>
</feature>
<sequence>MTARIVGWGTGALLLVAAVLSWFIAPVITAVLVGAAVVMSVWQVYRRRAGVPPLEQPTWVTITVPCTFGALAVIALNGWIYRISADAGGDDTNAGTLIGLGAGVVGMAAAYGYGRIRAQKAQLDEVVDVDLDDDEPGESDEEWFFPQAK</sequence>
<keyword evidence="3" id="KW-1185">Reference proteome</keyword>
<protein>
    <submittedName>
        <fullName evidence="2">Putative membrane protein YccC</fullName>
    </submittedName>
</protein>
<feature type="transmembrane region" description="Helical" evidence="1">
    <location>
        <begin position="93"/>
        <end position="113"/>
    </location>
</feature>
<feature type="transmembrane region" description="Helical" evidence="1">
    <location>
        <begin position="12"/>
        <end position="38"/>
    </location>
</feature>
<proteinExistence type="predicted"/>
<organism evidence="2 3">
    <name type="scientific">Gordonia humi</name>
    <dbReference type="NCBI Taxonomy" id="686429"/>
    <lineage>
        <taxon>Bacteria</taxon>
        <taxon>Bacillati</taxon>
        <taxon>Actinomycetota</taxon>
        <taxon>Actinomycetes</taxon>
        <taxon>Mycobacteriales</taxon>
        <taxon>Gordoniaceae</taxon>
        <taxon>Gordonia</taxon>
    </lineage>
</organism>
<dbReference type="AlphaFoldDB" id="A0A840EWX5"/>
<reference evidence="2 3" key="1">
    <citation type="submission" date="2020-08" db="EMBL/GenBank/DDBJ databases">
        <title>Sequencing the genomes of 1000 actinobacteria strains.</title>
        <authorList>
            <person name="Klenk H.-P."/>
        </authorList>
    </citation>
    <scope>NUCLEOTIDE SEQUENCE [LARGE SCALE GENOMIC DNA]</scope>
    <source>
        <strain evidence="2 3">DSM 45298</strain>
    </source>
</reference>
<name>A0A840EWX5_9ACTN</name>
<dbReference type="EMBL" id="JACIFP010000001">
    <property type="protein sequence ID" value="MBB4136091.1"/>
    <property type="molecule type" value="Genomic_DNA"/>
</dbReference>
<keyword evidence="1" id="KW-0472">Membrane</keyword>
<comment type="caution">
    <text evidence="2">The sequence shown here is derived from an EMBL/GenBank/DDBJ whole genome shotgun (WGS) entry which is preliminary data.</text>
</comment>
<evidence type="ECO:0000256" key="1">
    <source>
        <dbReference type="SAM" id="Phobius"/>
    </source>
</evidence>
<evidence type="ECO:0000313" key="2">
    <source>
        <dbReference type="EMBL" id="MBB4136091.1"/>
    </source>
</evidence>
<keyword evidence="1" id="KW-0812">Transmembrane</keyword>
<dbReference type="Proteomes" id="UP000551501">
    <property type="component" value="Unassembled WGS sequence"/>
</dbReference>
<keyword evidence="1" id="KW-1133">Transmembrane helix</keyword>
<evidence type="ECO:0000313" key="3">
    <source>
        <dbReference type="Proteomes" id="UP000551501"/>
    </source>
</evidence>